<feature type="binding site" evidence="13">
    <location>
        <position position="261"/>
    </location>
    <ligand>
        <name>sn-glycerol 3-phosphate</name>
        <dbReference type="ChEBI" id="CHEBI:57597"/>
    </ligand>
</feature>
<keyword evidence="5 13" id="KW-0520">NAD</keyword>
<evidence type="ECO:0000256" key="8">
    <source>
        <dbReference type="ARBA" id="ARBA00023264"/>
    </source>
</evidence>
<comment type="similarity">
    <text evidence="1 13 17">Belongs to the NAD-dependent glycerol-3-phosphate dehydrogenase family.</text>
</comment>
<comment type="caution">
    <text evidence="13">Lacks conserved residue(s) required for the propagation of feature annotation.</text>
</comment>
<organism evidence="20">
    <name type="scientific">Desulfobacca acetoxidans</name>
    <dbReference type="NCBI Taxonomy" id="60893"/>
    <lineage>
        <taxon>Bacteria</taxon>
        <taxon>Pseudomonadati</taxon>
        <taxon>Thermodesulfobacteriota</taxon>
        <taxon>Desulfobaccia</taxon>
        <taxon>Desulfobaccales</taxon>
        <taxon>Desulfobaccaceae</taxon>
        <taxon>Desulfobacca</taxon>
    </lineage>
</organism>
<dbReference type="SUPFAM" id="SSF51735">
    <property type="entry name" value="NAD(P)-binding Rossmann-fold domains"/>
    <property type="match status" value="1"/>
</dbReference>
<accession>A0A7C3SIN8</accession>
<comment type="pathway">
    <text evidence="13">Membrane lipid metabolism; glycerophospholipid metabolism.</text>
</comment>
<dbReference type="InterPro" id="IPR006109">
    <property type="entry name" value="G3P_DH_NAD-dep_C"/>
</dbReference>
<evidence type="ECO:0000256" key="17">
    <source>
        <dbReference type="RuleBase" id="RU000437"/>
    </source>
</evidence>
<feature type="binding site" evidence="13">
    <location>
        <position position="197"/>
    </location>
    <ligand>
        <name>sn-glycerol 3-phosphate</name>
        <dbReference type="ChEBI" id="CHEBI:57597"/>
    </ligand>
</feature>
<feature type="binding site" evidence="16">
    <location>
        <position position="146"/>
    </location>
    <ligand>
        <name>NAD(+)</name>
        <dbReference type="ChEBI" id="CHEBI:57540"/>
    </ligand>
</feature>
<protein>
    <recommendedName>
        <fullName evidence="11 13">Glycerol-3-phosphate dehydrogenase [NAD(P)+]</fullName>
        <ecNumber evidence="10 13">1.1.1.94</ecNumber>
    </recommendedName>
    <alternativeName>
        <fullName evidence="13">NAD(P)(+)-dependent glycerol-3-phosphate dehydrogenase</fullName>
    </alternativeName>
    <alternativeName>
        <fullName evidence="12 13">NAD(P)H-dependent dihydroxyacetone-phosphate reductase</fullName>
    </alternativeName>
</protein>
<dbReference type="UniPathway" id="UPA00940"/>
<comment type="subcellular location">
    <subcellularLocation>
        <location evidence="13">Cytoplasm</location>
    </subcellularLocation>
</comment>
<dbReference type="GO" id="GO:0046168">
    <property type="term" value="P:glycerol-3-phosphate catabolic process"/>
    <property type="evidence" value="ECO:0007669"/>
    <property type="project" value="InterPro"/>
</dbReference>
<evidence type="ECO:0000259" key="18">
    <source>
        <dbReference type="Pfam" id="PF01210"/>
    </source>
</evidence>
<gene>
    <name evidence="13" type="primary">gpsA</name>
    <name evidence="20" type="ORF">ENV62_04690</name>
</gene>
<feature type="binding site" evidence="13">
    <location>
        <position position="19"/>
    </location>
    <ligand>
        <name>NADPH</name>
        <dbReference type="ChEBI" id="CHEBI:57783"/>
    </ligand>
</feature>
<dbReference type="PANTHER" id="PTHR11728">
    <property type="entry name" value="GLYCEROL-3-PHOSPHATE DEHYDROGENASE"/>
    <property type="match status" value="1"/>
</dbReference>
<comment type="catalytic activity">
    <reaction evidence="13">
        <text>sn-glycerol 3-phosphate + NAD(+) = dihydroxyacetone phosphate + NADH + H(+)</text>
        <dbReference type="Rhea" id="RHEA:11092"/>
        <dbReference type="ChEBI" id="CHEBI:15378"/>
        <dbReference type="ChEBI" id="CHEBI:57540"/>
        <dbReference type="ChEBI" id="CHEBI:57597"/>
        <dbReference type="ChEBI" id="CHEBI:57642"/>
        <dbReference type="ChEBI" id="CHEBI:57945"/>
        <dbReference type="EC" id="1.1.1.94"/>
    </reaction>
</comment>
<dbReference type="FunFam" id="3.40.50.720:FF:000019">
    <property type="entry name" value="Glycerol-3-phosphate dehydrogenase [NAD(P)+]"/>
    <property type="match status" value="1"/>
</dbReference>
<feature type="active site" description="Proton acceptor" evidence="13 14">
    <location>
        <position position="197"/>
    </location>
</feature>
<feature type="domain" description="Glycerol-3-phosphate dehydrogenase NAD-dependent C-terminal" evidence="19">
    <location>
        <begin position="186"/>
        <end position="326"/>
    </location>
</feature>
<feature type="binding site" evidence="13">
    <location>
        <position position="285"/>
    </location>
    <ligand>
        <name>NADPH</name>
        <dbReference type="ChEBI" id="CHEBI:57783"/>
    </ligand>
</feature>
<keyword evidence="8 13" id="KW-1208">Phospholipid metabolism</keyword>
<reference evidence="20" key="1">
    <citation type="journal article" date="2020" name="mSystems">
        <title>Genome- and Community-Level Interaction Insights into Carbon Utilization and Element Cycling Functions of Hydrothermarchaeota in Hydrothermal Sediment.</title>
        <authorList>
            <person name="Zhou Z."/>
            <person name="Liu Y."/>
            <person name="Xu W."/>
            <person name="Pan J."/>
            <person name="Luo Z.H."/>
            <person name="Li M."/>
        </authorList>
    </citation>
    <scope>NUCLEOTIDE SEQUENCE [LARGE SCALE GENOMIC DNA]</scope>
    <source>
        <strain evidence="20">SpSt-776</strain>
    </source>
</reference>
<dbReference type="GO" id="GO:0006650">
    <property type="term" value="P:glycerophospholipid metabolic process"/>
    <property type="evidence" value="ECO:0007669"/>
    <property type="project" value="UniProtKB-UniRule"/>
</dbReference>
<evidence type="ECO:0000259" key="19">
    <source>
        <dbReference type="Pfam" id="PF07479"/>
    </source>
</evidence>
<keyword evidence="6 13" id="KW-0443">Lipid metabolism</keyword>
<feature type="binding site" evidence="13">
    <location>
        <position position="142"/>
    </location>
    <ligand>
        <name>sn-glycerol 3-phosphate</name>
        <dbReference type="ChEBI" id="CHEBI:57597"/>
    </ligand>
</feature>
<evidence type="ECO:0000256" key="3">
    <source>
        <dbReference type="ARBA" id="ARBA00022857"/>
    </source>
</evidence>
<keyword evidence="7 13" id="KW-0594">Phospholipid biosynthesis</keyword>
<dbReference type="HAMAP" id="MF_00394">
    <property type="entry name" value="NAD_Glyc3P_dehydrog"/>
    <property type="match status" value="1"/>
</dbReference>
<dbReference type="PROSITE" id="PS00957">
    <property type="entry name" value="NAD_G3PDH"/>
    <property type="match status" value="1"/>
</dbReference>
<dbReference type="GO" id="GO:0005829">
    <property type="term" value="C:cytosol"/>
    <property type="evidence" value="ECO:0007669"/>
    <property type="project" value="TreeGrafter"/>
</dbReference>
<evidence type="ECO:0000256" key="5">
    <source>
        <dbReference type="ARBA" id="ARBA00023027"/>
    </source>
</evidence>
<dbReference type="Pfam" id="PF07479">
    <property type="entry name" value="NAD_Gly3P_dh_C"/>
    <property type="match status" value="1"/>
</dbReference>
<dbReference type="PIRSF" id="PIRSF000114">
    <property type="entry name" value="Glycerol-3-P_dh"/>
    <property type="match status" value="1"/>
</dbReference>
<dbReference type="AlphaFoldDB" id="A0A7C3SIN8"/>
<keyword evidence="4 13" id="KW-0560">Oxidoreductase</keyword>
<dbReference type="GO" id="GO:0047952">
    <property type="term" value="F:glycerol-3-phosphate dehydrogenase [NAD(P)+] activity"/>
    <property type="evidence" value="ECO:0007669"/>
    <property type="project" value="UniProtKB-UniRule"/>
</dbReference>
<name>A0A7C3SIN8_9BACT</name>
<feature type="binding site" evidence="16">
    <location>
        <begin position="15"/>
        <end position="20"/>
    </location>
    <ligand>
        <name>NAD(+)</name>
        <dbReference type="ChEBI" id="CHEBI:57540"/>
    </ligand>
</feature>
<comment type="catalytic activity">
    <reaction evidence="9">
        <text>sn-glycerol 3-phosphate + NADP(+) = dihydroxyacetone phosphate + NADPH + H(+)</text>
        <dbReference type="Rhea" id="RHEA:11096"/>
        <dbReference type="ChEBI" id="CHEBI:15378"/>
        <dbReference type="ChEBI" id="CHEBI:57597"/>
        <dbReference type="ChEBI" id="CHEBI:57642"/>
        <dbReference type="ChEBI" id="CHEBI:57783"/>
        <dbReference type="ChEBI" id="CHEBI:58349"/>
        <dbReference type="EC" id="1.1.1.94"/>
    </reaction>
    <physiologicalReaction direction="right-to-left" evidence="9">
        <dbReference type="Rhea" id="RHEA:11098"/>
    </physiologicalReaction>
</comment>
<dbReference type="Gene3D" id="1.10.1040.10">
    <property type="entry name" value="N-(1-d-carboxylethyl)-l-norvaline Dehydrogenase, domain 2"/>
    <property type="match status" value="1"/>
</dbReference>
<feature type="binding site" evidence="13">
    <location>
        <position position="113"/>
    </location>
    <ligand>
        <name>NADPH</name>
        <dbReference type="ChEBI" id="CHEBI:57783"/>
    </ligand>
</feature>
<feature type="binding site" evidence="16">
    <location>
        <position position="261"/>
    </location>
    <ligand>
        <name>NAD(+)</name>
        <dbReference type="ChEBI" id="CHEBI:57540"/>
    </ligand>
</feature>
<evidence type="ECO:0000256" key="15">
    <source>
        <dbReference type="PIRSR" id="PIRSR000114-2"/>
    </source>
</evidence>
<feature type="binding site" evidence="13">
    <location>
        <position position="260"/>
    </location>
    <ligand>
        <name>sn-glycerol 3-phosphate</name>
        <dbReference type="ChEBI" id="CHEBI:57597"/>
    </ligand>
</feature>
<dbReference type="Pfam" id="PF01210">
    <property type="entry name" value="NAD_Gly3P_dh_N"/>
    <property type="match status" value="1"/>
</dbReference>
<dbReference type="PRINTS" id="PR00077">
    <property type="entry name" value="GPDHDRGNASE"/>
</dbReference>
<feature type="binding site" evidence="13">
    <location>
        <position position="144"/>
    </location>
    <ligand>
        <name>sn-glycerol 3-phosphate</name>
        <dbReference type="ChEBI" id="CHEBI:57597"/>
    </ligand>
</feature>
<dbReference type="InterPro" id="IPR006168">
    <property type="entry name" value="G3P_DH_NAD-dep"/>
</dbReference>
<dbReference type="NCBIfam" id="NF000940">
    <property type="entry name" value="PRK00094.1-2"/>
    <property type="match status" value="1"/>
</dbReference>
<dbReference type="Gene3D" id="3.40.50.720">
    <property type="entry name" value="NAD(P)-binding Rossmann-like Domain"/>
    <property type="match status" value="1"/>
</dbReference>
<comment type="caution">
    <text evidence="20">The sequence shown here is derived from an EMBL/GenBank/DDBJ whole genome shotgun (WGS) entry which is preliminary data.</text>
</comment>
<feature type="binding site" evidence="13">
    <location>
        <position position="261"/>
    </location>
    <ligand>
        <name>NADPH</name>
        <dbReference type="ChEBI" id="CHEBI:57783"/>
    </ligand>
</feature>
<keyword evidence="2 13" id="KW-0444">Lipid biosynthesis</keyword>
<dbReference type="EC" id="1.1.1.94" evidence="10 13"/>
<feature type="domain" description="Glycerol-3-phosphate dehydrogenase NAD-dependent N-terminal" evidence="18">
    <location>
        <begin position="11"/>
        <end position="166"/>
    </location>
</feature>
<feature type="binding site" evidence="13">
    <location>
        <position position="262"/>
    </location>
    <ligand>
        <name>sn-glycerol 3-phosphate</name>
        <dbReference type="ChEBI" id="CHEBI:57597"/>
    </ligand>
</feature>
<dbReference type="NCBIfam" id="NF000942">
    <property type="entry name" value="PRK00094.1-4"/>
    <property type="match status" value="1"/>
</dbReference>
<dbReference type="InterPro" id="IPR036291">
    <property type="entry name" value="NAD(P)-bd_dom_sf"/>
</dbReference>
<evidence type="ECO:0000313" key="20">
    <source>
        <dbReference type="EMBL" id="HGB14520.1"/>
    </source>
</evidence>
<evidence type="ECO:0000256" key="7">
    <source>
        <dbReference type="ARBA" id="ARBA00023209"/>
    </source>
</evidence>
<feature type="binding site" evidence="13">
    <location>
        <position position="146"/>
    </location>
    <ligand>
        <name>NADPH</name>
        <dbReference type="ChEBI" id="CHEBI:57783"/>
    </ligand>
</feature>
<dbReference type="EMBL" id="DTHB01000040">
    <property type="protein sequence ID" value="HGB14520.1"/>
    <property type="molecule type" value="Genomic_DNA"/>
</dbReference>
<dbReference type="SUPFAM" id="SSF48179">
    <property type="entry name" value="6-phosphogluconate dehydrogenase C-terminal domain-like"/>
    <property type="match status" value="1"/>
</dbReference>
<dbReference type="InterPro" id="IPR008927">
    <property type="entry name" value="6-PGluconate_DH-like_C_sf"/>
</dbReference>
<evidence type="ECO:0000256" key="2">
    <source>
        <dbReference type="ARBA" id="ARBA00022516"/>
    </source>
</evidence>
<evidence type="ECO:0000256" key="12">
    <source>
        <dbReference type="ARBA" id="ARBA00080511"/>
    </source>
</evidence>
<feature type="binding site" evidence="13">
    <location>
        <position position="113"/>
    </location>
    <ligand>
        <name>sn-glycerol 3-phosphate</name>
        <dbReference type="ChEBI" id="CHEBI:57597"/>
    </ligand>
</feature>
<evidence type="ECO:0000256" key="14">
    <source>
        <dbReference type="PIRSR" id="PIRSR000114-1"/>
    </source>
</evidence>
<feature type="binding site" evidence="16">
    <location>
        <position position="39"/>
    </location>
    <ligand>
        <name>NAD(+)</name>
        <dbReference type="ChEBI" id="CHEBI:57540"/>
    </ligand>
</feature>
<evidence type="ECO:0000256" key="6">
    <source>
        <dbReference type="ARBA" id="ARBA00023098"/>
    </source>
</evidence>
<feature type="binding site" evidence="15">
    <location>
        <position position="113"/>
    </location>
    <ligand>
        <name>substrate</name>
    </ligand>
</feature>
<evidence type="ECO:0000256" key="10">
    <source>
        <dbReference type="ARBA" id="ARBA00066687"/>
    </source>
</evidence>
<comment type="function">
    <text evidence="13">Catalyzes the reduction of the glycolytic intermediate dihydroxyacetone phosphate (DHAP) to sn-glycerol 3-phosphate (G3P), the key precursor for phospholipid synthesis.</text>
</comment>
<keyword evidence="3 13" id="KW-0521">NADP</keyword>
<feature type="binding site" evidence="13">
    <location>
        <position position="287"/>
    </location>
    <ligand>
        <name>NADPH</name>
        <dbReference type="ChEBI" id="CHEBI:57783"/>
    </ligand>
</feature>
<keyword evidence="13" id="KW-0547">Nucleotide-binding</keyword>
<evidence type="ECO:0000256" key="1">
    <source>
        <dbReference type="ARBA" id="ARBA00011009"/>
    </source>
</evidence>
<dbReference type="GO" id="GO:0008654">
    <property type="term" value="P:phospholipid biosynthetic process"/>
    <property type="evidence" value="ECO:0007669"/>
    <property type="project" value="UniProtKB-KW"/>
</dbReference>
<dbReference type="FunFam" id="1.10.1040.10:FF:000001">
    <property type="entry name" value="Glycerol-3-phosphate dehydrogenase [NAD(P)+]"/>
    <property type="match status" value="1"/>
</dbReference>
<dbReference type="GO" id="GO:0046167">
    <property type="term" value="P:glycerol-3-phosphate biosynthetic process"/>
    <property type="evidence" value="ECO:0007669"/>
    <property type="project" value="UniProtKB-UniRule"/>
</dbReference>
<sequence length="345" mass="37386">MAPESHNPAVVAVIGAGGWGTALAQLLAEKGVQVRLWVFEPELHEALCRNRINFAFLPGVPLSPRLSFTQNFAEAMEGVAVVVMAVPSHVFREVLGRAKAHLPPEALLVSATKGMENDSLLTMEGVVREELGVAVPYAVLSGPSFAREVAQKQPTAVTIASRRREVARLLQRLFSAPYFRVYTSYDVTGVELGGALKNIFAIGTGILEGMGMGDNPRAALITRGLAEMTRLGVRLGANPMTLSGLAGLGDLVLTCTSRQSRNFQVGLKLGQGQSLPQILAGMQMVAEGVRTSQAVYFLARRLGVDMPLVEAVYRVLYEQLSPREAIRKLMSRELKDELEAMTETW</sequence>
<keyword evidence="13" id="KW-0963">Cytoplasm</keyword>
<dbReference type="InterPro" id="IPR013328">
    <property type="entry name" value="6PGD_dom2"/>
</dbReference>
<feature type="binding site" evidence="13">
    <location>
        <position position="250"/>
    </location>
    <ligand>
        <name>sn-glycerol 3-phosphate</name>
        <dbReference type="ChEBI" id="CHEBI:57597"/>
    </ligand>
</feature>
<evidence type="ECO:0000256" key="16">
    <source>
        <dbReference type="PIRSR" id="PIRSR000114-3"/>
    </source>
</evidence>
<dbReference type="InterPro" id="IPR011128">
    <property type="entry name" value="G3P_DH_NAD-dep_N"/>
</dbReference>
<evidence type="ECO:0000256" key="4">
    <source>
        <dbReference type="ARBA" id="ARBA00023002"/>
    </source>
</evidence>
<dbReference type="GO" id="GO:0051287">
    <property type="term" value="F:NAD binding"/>
    <property type="evidence" value="ECO:0007669"/>
    <property type="project" value="InterPro"/>
</dbReference>
<dbReference type="PANTHER" id="PTHR11728:SF1">
    <property type="entry name" value="GLYCEROL-3-PHOSPHATE DEHYDROGENASE [NAD(+)] 2, CHLOROPLASTIC"/>
    <property type="match status" value="1"/>
</dbReference>
<evidence type="ECO:0000256" key="13">
    <source>
        <dbReference type="HAMAP-Rule" id="MF_00394"/>
    </source>
</evidence>
<evidence type="ECO:0000256" key="9">
    <source>
        <dbReference type="ARBA" id="ARBA00052716"/>
    </source>
</evidence>
<dbReference type="GO" id="GO:0005975">
    <property type="term" value="P:carbohydrate metabolic process"/>
    <property type="evidence" value="ECO:0007669"/>
    <property type="project" value="InterPro"/>
</dbReference>
<evidence type="ECO:0000256" key="11">
    <source>
        <dbReference type="ARBA" id="ARBA00069372"/>
    </source>
</evidence>
<feature type="binding site" evidence="15">
    <location>
        <begin position="261"/>
        <end position="262"/>
    </location>
    <ligand>
        <name>substrate</name>
    </ligand>
</feature>
<proteinExistence type="inferred from homology"/>